<proteinExistence type="predicted"/>
<sequence>MVSGIFVAGDPQRSQLSRPPPWPELSNCHDVLHQYIHPPGCLEVSNLTPPCCYNQCAVHDRDRKLNVICEHGNRRELNEQASHQIVDGSTPLMDILDLGGVLNALSAFGENRISNGVEYRVDGNEMGK</sequence>
<evidence type="ECO:0000313" key="2">
    <source>
        <dbReference type="EMBL" id="GBP00956.1"/>
    </source>
</evidence>
<comment type="caution">
    <text evidence="2">The sequence shown here is derived from an EMBL/GenBank/DDBJ whole genome shotgun (WGS) entry which is preliminary data.</text>
</comment>
<reference evidence="2 3" key="1">
    <citation type="journal article" date="2019" name="Commun. Biol.">
        <title>The bagworm genome reveals a unique fibroin gene that provides high tensile strength.</title>
        <authorList>
            <person name="Kono N."/>
            <person name="Nakamura H."/>
            <person name="Ohtoshi R."/>
            <person name="Tomita M."/>
            <person name="Numata K."/>
            <person name="Arakawa K."/>
        </authorList>
    </citation>
    <scope>NUCLEOTIDE SEQUENCE [LARGE SCALE GENOMIC DNA]</scope>
</reference>
<protein>
    <submittedName>
        <fullName evidence="2">Uncharacterized protein</fullName>
    </submittedName>
</protein>
<dbReference type="Proteomes" id="UP000299102">
    <property type="component" value="Unassembled WGS sequence"/>
</dbReference>
<gene>
    <name evidence="2" type="ORF">EVAR_2261_1</name>
</gene>
<accession>A0A4C1SGE0</accession>
<keyword evidence="3" id="KW-1185">Reference proteome</keyword>
<evidence type="ECO:0000313" key="3">
    <source>
        <dbReference type="Proteomes" id="UP000299102"/>
    </source>
</evidence>
<organism evidence="2 3">
    <name type="scientific">Eumeta variegata</name>
    <name type="common">Bagworm moth</name>
    <name type="synonym">Eumeta japonica</name>
    <dbReference type="NCBI Taxonomy" id="151549"/>
    <lineage>
        <taxon>Eukaryota</taxon>
        <taxon>Metazoa</taxon>
        <taxon>Ecdysozoa</taxon>
        <taxon>Arthropoda</taxon>
        <taxon>Hexapoda</taxon>
        <taxon>Insecta</taxon>
        <taxon>Pterygota</taxon>
        <taxon>Neoptera</taxon>
        <taxon>Endopterygota</taxon>
        <taxon>Lepidoptera</taxon>
        <taxon>Glossata</taxon>
        <taxon>Ditrysia</taxon>
        <taxon>Tineoidea</taxon>
        <taxon>Psychidae</taxon>
        <taxon>Oiketicinae</taxon>
        <taxon>Eumeta</taxon>
    </lineage>
</organism>
<dbReference type="EMBL" id="BGZK01000007">
    <property type="protein sequence ID" value="GBP00956.1"/>
    <property type="molecule type" value="Genomic_DNA"/>
</dbReference>
<name>A0A4C1SGE0_EUMVA</name>
<feature type="region of interest" description="Disordered" evidence="1">
    <location>
        <begin position="1"/>
        <end position="21"/>
    </location>
</feature>
<evidence type="ECO:0000256" key="1">
    <source>
        <dbReference type="SAM" id="MobiDB-lite"/>
    </source>
</evidence>
<dbReference type="AlphaFoldDB" id="A0A4C1SGE0"/>